<reference evidence="1" key="2">
    <citation type="journal article" date="2015" name="Data Brief">
        <title>Shoot transcriptome of the giant reed, Arundo donax.</title>
        <authorList>
            <person name="Barrero R.A."/>
            <person name="Guerrero F.D."/>
            <person name="Moolhuijzen P."/>
            <person name="Goolsby J.A."/>
            <person name="Tidwell J."/>
            <person name="Bellgard S.E."/>
            <person name="Bellgard M.I."/>
        </authorList>
    </citation>
    <scope>NUCLEOTIDE SEQUENCE</scope>
    <source>
        <tissue evidence="1">Shoot tissue taken approximately 20 cm above the soil surface</tissue>
    </source>
</reference>
<dbReference type="EMBL" id="GBRH01269828">
    <property type="protein sequence ID" value="JAD28067.1"/>
    <property type="molecule type" value="Transcribed_RNA"/>
</dbReference>
<accession>A0A0A8YZP5</accession>
<evidence type="ECO:0000313" key="1">
    <source>
        <dbReference type="EMBL" id="JAD28067.1"/>
    </source>
</evidence>
<sequence>MGRWSRCTDRVKPISTEEK</sequence>
<reference evidence="1" key="1">
    <citation type="submission" date="2014-09" db="EMBL/GenBank/DDBJ databases">
        <authorList>
            <person name="Magalhaes I.L.F."/>
            <person name="Oliveira U."/>
            <person name="Santos F.R."/>
            <person name="Vidigal T.H.D.A."/>
            <person name="Brescovit A.D."/>
            <person name="Santos A.J."/>
        </authorList>
    </citation>
    <scope>NUCLEOTIDE SEQUENCE</scope>
    <source>
        <tissue evidence="1">Shoot tissue taken approximately 20 cm above the soil surface</tissue>
    </source>
</reference>
<name>A0A0A8YZP5_ARUDO</name>
<organism evidence="1">
    <name type="scientific">Arundo donax</name>
    <name type="common">Giant reed</name>
    <name type="synonym">Donax arundinaceus</name>
    <dbReference type="NCBI Taxonomy" id="35708"/>
    <lineage>
        <taxon>Eukaryota</taxon>
        <taxon>Viridiplantae</taxon>
        <taxon>Streptophyta</taxon>
        <taxon>Embryophyta</taxon>
        <taxon>Tracheophyta</taxon>
        <taxon>Spermatophyta</taxon>
        <taxon>Magnoliopsida</taxon>
        <taxon>Liliopsida</taxon>
        <taxon>Poales</taxon>
        <taxon>Poaceae</taxon>
        <taxon>PACMAD clade</taxon>
        <taxon>Arundinoideae</taxon>
        <taxon>Arundineae</taxon>
        <taxon>Arundo</taxon>
    </lineage>
</organism>
<proteinExistence type="predicted"/>
<dbReference type="AlphaFoldDB" id="A0A0A8YZP5"/>
<protein>
    <submittedName>
        <fullName evidence="1">Uncharacterized protein</fullName>
    </submittedName>
</protein>